<protein>
    <submittedName>
        <fullName evidence="1">Zinc-binding dehydrogenase</fullName>
    </submittedName>
</protein>
<gene>
    <name evidence="1" type="ORF">NCTC12195_04490</name>
</gene>
<name>A0A380FL25_STAGA</name>
<proteinExistence type="predicted"/>
<dbReference type="AlphaFoldDB" id="A0A380FL25"/>
<evidence type="ECO:0000313" key="2">
    <source>
        <dbReference type="Proteomes" id="UP000255277"/>
    </source>
</evidence>
<evidence type="ECO:0000313" key="1">
    <source>
        <dbReference type="EMBL" id="SUM34962.1"/>
    </source>
</evidence>
<reference evidence="1 2" key="1">
    <citation type="submission" date="2018-06" db="EMBL/GenBank/DDBJ databases">
        <authorList>
            <consortium name="Pathogen Informatics"/>
            <person name="Doyle S."/>
        </authorList>
    </citation>
    <scope>NUCLEOTIDE SEQUENCE [LARGE SCALE GENOMIC DNA]</scope>
    <source>
        <strain evidence="1 2">NCTC12195</strain>
    </source>
</reference>
<dbReference type="Proteomes" id="UP000255277">
    <property type="component" value="Unassembled WGS sequence"/>
</dbReference>
<dbReference type="EMBL" id="UHDK01000001">
    <property type="protein sequence ID" value="SUM34962.1"/>
    <property type="molecule type" value="Genomic_DNA"/>
</dbReference>
<organism evidence="1 2">
    <name type="scientific">Staphylococcus gallinarum</name>
    <dbReference type="NCBI Taxonomy" id="1293"/>
    <lineage>
        <taxon>Bacteria</taxon>
        <taxon>Bacillati</taxon>
        <taxon>Bacillota</taxon>
        <taxon>Bacilli</taxon>
        <taxon>Bacillales</taxon>
        <taxon>Staphylococcaceae</taxon>
        <taxon>Staphylococcus</taxon>
    </lineage>
</organism>
<accession>A0A380FL25</accession>
<sequence>MIDLISPEGSISLLGVSEYGVEINTRMVLEKGLTLFGSSRSGAQDF</sequence>